<accession>A0A1I5CT89</accession>
<gene>
    <name evidence="1" type="ORF">SAMN05428971_2454</name>
</gene>
<proteinExistence type="predicted"/>
<sequence length="77" mass="8757">MKTFDTQLAMSIISHSTGGFSYDTLARALITNDKNEETKVLLETCRAFCLSLEKKGILKRCQVCSSSQDEYFEYIPH</sequence>
<reference evidence="2" key="1">
    <citation type="submission" date="2016-10" db="EMBL/GenBank/DDBJ databases">
        <authorList>
            <person name="Varghese N."/>
            <person name="Submissions S."/>
        </authorList>
    </citation>
    <scope>NUCLEOTIDE SEQUENCE [LARGE SCALE GENOMIC DNA]</scope>
    <source>
        <strain evidence="2">OV426</strain>
    </source>
</reference>
<dbReference type="AlphaFoldDB" id="A0A1I5CT89"/>
<dbReference type="OrthoDB" id="6627732at2"/>
<organism evidence="1 2">
    <name type="scientific">Candidatus Pantoea varia</name>
    <dbReference type="NCBI Taxonomy" id="1881036"/>
    <lineage>
        <taxon>Bacteria</taxon>
        <taxon>Pseudomonadati</taxon>
        <taxon>Pseudomonadota</taxon>
        <taxon>Gammaproteobacteria</taxon>
        <taxon>Enterobacterales</taxon>
        <taxon>Erwiniaceae</taxon>
        <taxon>Pantoea</taxon>
    </lineage>
</organism>
<dbReference type="EMBL" id="FOVG01000002">
    <property type="protein sequence ID" value="SFN90137.1"/>
    <property type="molecule type" value="Genomic_DNA"/>
</dbReference>
<dbReference type="Proteomes" id="UP000198968">
    <property type="component" value="Unassembled WGS sequence"/>
</dbReference>
<protein>
    <submittedName>
        <fullName evidence="1">Uncharacterized protein</fullName>
    </submittedName>
</protein>
<keyword evidence="2" id="KW-1185">Reference proteome</keyword>
<evidence type="ECO:0000313" key="1">
    <source>
        <dbReference type="EMBL" id="SFN90137.1"/>
    </source>
</evidence>
<evidence type="ECO:0000313" key="2">
    <source>
        <dbReference type="Proteomes" id="UP000198968"/>
    </source>
</evidence>
<name>A0A1I5CT89_9GAMM</name>